<keyword evidence="6 9" id="KW-0067">ATP-binding</keyword>
<feature type="binding site" evidence="9">
    <location>
        <position position="172"/>
    </location>
    <ligand>
        <name>alpha-D-glucose 1-phosphate</name>
        <dbReference type="ChEBI" id="CHEBI:58601"/>
    </ligand>
</feature>
<keyword evidence="4 9" id="KW-0548">Nucleotidyltransferase</keyword>
<dbReference type="PANTHER" id="PTHR43523">
    <property type="entry name" value="GLUCOSE-1-PHOSPHATE ADENYLYLTRANSFERASE-RELATED"/>
    <property type="match status" value="1"/>
</dbReference>
<dbReference type="InterPro" id="IPR005835">
    <property type="entry name" value="NTP_transferase_dom"/>
</dbReference>
<dbReference type="InterPro" id="IPR056818">
    <property type="entry name" value="GlmU/GlgC-like_hexapep"/>
</dbReference>
<feature type="binding site" evidence="9">
    <location>
        <position position="107"/>
    </location>
    <ligand>
        <name>alpha-D-glucose 1-phosphate</name>
        <dbReference type="ChEBI" id="CHEBI:58601"/>
    </ligand>
</feature>
<dbReference type="NCBIfam" id="NF001947">
    <property type="entry name" value="PRK00725.1"/>
    <property type="match status" value="1"/>
</dbReference>
<dbReference type="Pfam" id="PF24894">
    <property type="entry name" value="Hexapep_GlmU"/>
    <property type="match status" value="1"/>
</dbReference>
<dbReference type="EC" id="2.7.7.27" evidence="9"/>
<dbReference type="EMBL" id="BSDD01000001">
    <property type="protein sequence ID" value="GLH68525.1"/>
    <property type="molecule type" value="Genomic_DNA"/>
</dbReference>
<keyword evidence="8 9" id="KW-0119">Carbohydrate metabolism</keyword>
<protein>
    <recommendedName>
        <fullName evidence="9">Glucose-1-phosphate adenylyltransferase</fullName>
        <ecNumber evidence="9">2.7.7.27</ecNumber>
    </recommendedName>
    <alternativeName>
        <fullName evidence="9">ADP-glucose pyrophosphorylase</fullName>
        <shortName evidence="9">ADPGlc PPase</shortName>
    </alternativeName>
    <alternativeName>
        <fullName evidence="9">ADP-glucose synthase</fullName>
    </alternativeName>
</protein>
<dbReference type="Proteomes" id="UP001165089">
    <property type="component" value="Unassembled WGS sequence"/>
</dbReference>
<feature type="site" description="Could play a key role in the communication between the regulatory and the substrate sites" evidence="9">
    <location>
        <position position="106"/>
    </location>
</feature>
<keyword evidence="3 9" id="KW-0808">Transferase</keyword>
<gene>
    <name evidence="9 12" type="primary">glgC</name>
    <name evidence="12" type="ORF">GETHPA_00580</name>
</gene>
<comment type="similarity">
    <text evidence="1 9">Belongs to the bacterial/plant glucose-1-phosphate adenylyltransferase family.</text>
</comment>
<dbReference type="SUPFAM" id="SSF51161">
    <property type="entry name" value="Trimeric LpxA-like enzymes"/>
    <property type="match status" value="1"/>
</dbReference>
<dbReference type="InterPro" id="IPR011831">
    <property type="entry name" value="ADP-Glc_PPase"/>
</dbReference>
<dbReference type="PANTHER" id="PTHR43523:SF2">
    <property type="entry name" value="GLUCOSE-1-PHOSPHATE ADENYLYLTRANSFERASE"/>
    <property type="match status" value="1"/>
</dbReference>
<organism evidence="12 13">
    <name type="scientific">Geothrix rubra</name>
    <dbReference type="NCBI Taxonomy" id="2927977"/>
    <lineage>
        <taxon>Bacteria</taxon>
        <taxon>Pseudomonadati</taxon>
        <taxon>Acidobacteriota</taxon>
        <taxon>Holophagae</taxon>
        <taxon>Holophagales</taxon>
        <taxon>Holophagaceae</taxon>
        <taxon>Geothrix</taxon>
    </lineage>
</organism>
<evidence type="ECO:0000256" key="9">
    <source>
        <dbReference type="HAMAP-Rule" id="MF_00624"/>
    </source>
</evidence>
<evidence type="ECO:0000313" key="13">
    <source>
        <dbReference type="Proteomes" id="UP001165089"/>
    </source>
</evidence>
<feature type="domain" description="Nucleotidyl transferase" evidence="10">
    <location>
        <begin position="15"/>
        <end position="282"/>
    </location>
</feature>
<dbReference type="PROSITE" id="PS00809">
    <property type="entry name" value="ADP_GLC_PYROPHOSPH_2"/>
    <property type="match status" value="1"/>
</dbReference>
<dbReference type="NCBIfam" id="TIGR02091">
    <property type="entry name" value="glgC"/>
    <property type="match status" value="1"/>
</dbReference>
<comment type="subunit">
    <text evidence="9">Homotetramer.</text>
</comment>
<dbReference type="RefSeq" id="WP_285722013.1">
    <property type="nucleotide sequence ID" value="NZ_BSDD01000001.1"/>
</dbReference>
<dbReference type="InterPro" id="IPR029044">
    <property type="entry name" value="Nucleotide-diphossugar_trans"/>
</dbReference>
<keyword evidence="2 9" id="KW-0321">Glycogen metabolism</keyword>
<sequence length="419" mass="47669">MPLKEPYLSPRRIMTVVLAGGRGRRLADLTDWASKPGLDFGGKFKIIDFTLSNCVNSGFRKIGILTQYNSHRLLEHLEFAWGFLPGNLQEFVHVWPAQQSLEKECWYNGTADAVFQNVDNIRKFDPQHVLVLAGDHIYRMDYKYFLQDHLDTDADMTIACLEVPRLTARGFGIAQVDEADRILDFVEKPQDPPGIPGRPDKALVSMGIYLFKADFLFDELMRDARTESGHDFGHDLIPILVKRARVYAHRFERSCIPNPLNTEPYWRDVGTVDAYWEANMDLVSVQPALNLYDYSWPIYTHQEQLPPAKIVHRDDVRQGSAISSLISGGCIVSGAHIRDSLLFTRTRVHSYAQLEEAVILPMADIGERAHLRRVVVDRGCRIPPGLVVGEDPEEDDRRFHRTPGGVTLISQAMLDRMEE</sequence>
<evidence type="ECO:0000259" key="11">
    <source>
        <dbReference type="Pfam" id="PF24894"/>
    </source>
</evidence>
<comment type="caution">
    <text evidence="12">The sequence shown here is derived from an EMBL/GenBank/DDBJ whole genome shotgun (WGS) entry which is preliminary data.</text>
</comment>
<dbReference type="InterPro" id="IPR011004">
    <property type="entry name" value="Trimer_LpxA-like_sf"/>
</dbReference>
<comment type="pathway">
    <text evidence="9">Glycan biosynthesis; glycogen biosynthesis.</text>
</comment>
<dbReference type="CDD" id="cd02508">
    <property type="entry name" value="ADP_Glucose_PP"/>
    <property type="match status" value="1"/>
</dbReference>
<evidence type="ECO:0000259" key="10">
    <source>
        <dbReference type="Pfam" id="PF00483"/>
    </source>
</evidence>
<evidence type="ECO:0000256" key="8">
    <source>
        <dbReference type="ARBA" id="ARBA00023277"/>
    </source>
</evidence>
<dbReference type="Pfam" id="PF00483">
    <property type="entry name" value="NTP_transferase"/>
    <property type="match status" value="1"/>
</dbReference>
<comment type="function">
    <text evidence="9">Involved in the biosynthesis of ADP-glucose, a building block required for the elongation reactions to produce glycogen. Catalyzes the reaction between ATP and alpha-D-glucose 1-phosphate (G1P) to produce pyrophosphate and ADP-Glc.</text>
</comment>
<feature type="binding site" evidence="9">
    <location>
        <begin position="187"/>
        <end position="188"/>
    </location>
    <ligand>
        <name>alpha-D-glucose 1-phosphate</name>
        <dbReference type="ChEBI" id="CHEBI:58601"/>
    </ligand>
</feature>
<proteinExistence type="inferred from homology"/>
<evidence type="ECO:0000313" key="12">
    <source>
        <dbReference type="EMBL" id="GLH68525.1"/>
    </source>
</evidence>
<evidence type="ECO:0000256" key="6">
    <source>
        <dbReference type="ARBA" id="ARBA00022840"/>
    </source>
</evidence>
<feature type="binding site" evidence="9">
    <location>
        <position position="205"/>
    </location>
    <ligand>
        <name>alpha-D-glucose 1-phosphate</name>
        <dbReference type="ChEBI" id="CHEBI:58601"/>
    </ligand>
</feature>
<accession>A0ABQ5Q346</accession>
<dbReference type="InterPro" id="IPR005836">
    <property type="entry name" value="ADP_Glu_pyroP_CS"/>
</dbReference>
<comment type="catalytic activity">
    <reaction evidence="9">
        <text>alpha-D-glucose 1-phosphate + ATP + H(+) = ADP-alpha-D-glucose + diphosphate</text>
        <dbReference type="Rhea" id="RHEA:12120"/>
        <dbReference type="ChEBI" id="CHEBI:15378"/>
        <dbReference type="ChEBI" id="CHEBI:30616"/>
        <dbReference type="ChEBI" id="CHEBI:33019"/>
        <dbReference type="ChEBI" id="CHEBI:57498"/>
        <dbReference type="ChEBI" id="CHEBI:58601"/>
        <dbReference type="EC" id="2.7.7.27"/>
    </reaction>
</comment>
<evidence type="ECO:0000256" key="2">
    <source>
        <dbReference type="ARBA" id="ARBA00022600"/>
    </source>
</evidence>
<feature type="domain" description="Glucose-1-phosphate adenylyltransferase/Bifunctional protein GlmU-like C-terminal hexapeptide" evidence="11">
    <location>
        <begin position="306"/>
        <end position="409"/>
    </location>
</feature>
<dbReference type="InterPro" id="IPR023049">
    <property type="entry name" value="GlgC_bac"/>
</dbReference>
<feature type="site" description="Could play a key role in the communication between the regulatory and the substrate sites" evidence="9">
    <location>
        <position position="67"/>
    </location>
</feature>
<evidence type="ECO:0000256" key="1">
    <source>
        <dbReference type="ARBA" id="ARBA00010443"/>
    </source>
</evidence>
<keyword evidence="13" id="KW-1185">Reference proteome</keyword>
<name>A0ABQ5Q346_9BACT</name>
<dbReference type="NCBIfam" id="NF002023">
    <property type="entry name" value="PRK00844.1"/>
    <property type="match status" value="1"/>
</dbReference>
<evidence type="ECO:0000256" key="4">
    <source>
        <dbReference type="ARBA" id="ARBA00022695"/>
    </source>
</evidence>
<evidence type="ECO:0000256" key="5">
    <source>
        <dbReference type="ARBA" id="ARBA00022741"/>
    </source>
</evidence>
<dbReference type="SUPFAM" id="SSF53448">
    <property type="entry name" value="Nucleotide-diphospho-sugar transferases"/>
    <property type="match status" value="1"/>
</dbReference>
<reference evidence="12 13" key="1">
    <citation type="journal article" date="2023" name="Antonie Van Leeuwenhoek">
        <title>Mesoterricola silvestris gen. nov., sp. nov., Mesoterricola sediminis sp. nov., Geothrix oryzae sp. nov., Geothrix edaphica sp. nov., Geothrix rubra sp. nov., and Geothrix limicola sp. nov., six novel members of Acidobacteriota isolated from soils.</title>
        <authorList>
            <person name="Itoh H."/>
            <person name="Sugisawa Y."/>
            <person name="Mise K."/>
            <person name="Xu Z."/>
            <person name="Kuniyasu M."/>
            <person name="Ushijima N."/>
            <person name="Kawano K."/>
            <person name="Kobayashi E."/>
            <person name="Shiratori Y."/>
            <person name="Masuda Y."/>
            <person name="Senoo K."/>
        </authorList>
    </citation>
    <scope>NUCLEOTIDE SEQUENCE [LARGE SCALE GENOMIC DNA]</scope>
    <source>
        <strain evidence="12 13">Red803</strain>
    </source>
</reference>
<keyword evidence="5 9" id="KW-0547">Nucleotide-binding</keyword>
<dbReference type="CDD" id="cd04651">
    <property type="entry name" value="LbH_G1P_AT_C"/>
    <property type="match status" value="1"/>
</dbReference>
<dbReference type="Gene3D" id="2.160.10.10">
    <property type="entry name" value="Hexapeptide repeat proteins"/>
    <property type="match status" value="1"/>
</dbReference>
<dbReference type="GO" id="GO:0016779">
    <property type="term" value="F:nucleotidyltransferase activity"/>
    <property type="evidence" value="ECO:0007669"/>
    <property type="project" value="UniProtKB-KW"/>
</dbReference>
<dbReference type="Gene3D" id="3.90.550.10">
    <property type="entry name" value="Spore Coat Polysaccharide Biosynthesis Protein SpsA, Chain A"/>
    <property type="match status" value="1"/>
</dbReference>
<dbReference type="HAMAP" id="MF_00624">
    <property type="entry name" value="GlgC"/>
    <property type="match status" value="1"/>
</dbReference>
<evidence type="ECO:0000256" key="3">
    <source>
        <dbReference type="ARBA" id="ARBA00022679"/>
    </source>
</evidence>
<keyword evidence="7 9" id="KW-0320">Glycogen biosynthesis</keyword>
<evidence type="ECO:0000256" key="7">
    <source>
        <dbReference type="ARBA" id="ARBA00023056"/>
    </source>
</evidence>